<feature type="compositionally biased region" description="Basic and acidic residues" evidence="2">
    <location>
        <begin position="813"/>
        <end position="825"/>
    </location>
</feature>
<feature type="region of interest" description="Disordered" evidence="2">
    <location>
        <begin position="715"/>
        <end position="825"/>
    </location>
</feature>
<protein>
    <recommendedName>
        <fullName evidence="5">Enoyl reductase (ER) domain-containing protein</fullName>
    </recommendedName>
</protein>
<evidence type="ECO:0000313" key="4">
    <source>
        <dbReference type="Proteomes" id="UP001516023"/>
    </source>
</evidence>
<gene>
    <name evidence="3" type="ORF">HJC23_011443</name>
</gene>
<evidence type="ECO:0000256" key="2">
    <source>
        <dbReference type="SAM" id="MobiDB-lite"/>
    </source>
</evidence>
<feature type="compositionally biased region" description="Low complexity" evidence="2">
    <location>
        <begin position="1"/>
        <end position="12"/>
    </location>
</feature>
<feature type="compositionally biased region" description="Polar residues" evidence="2">
    <location>
        <begin position="784"/>
        <end position="805"/>
    </location>
</feature>
<comment type="caution">
    <text evidence="3">The sequence shown here is derived from an EMBL/GenBank/DDBJ whole genome shotgun (WGS) entry which is preliminary data.</text>
</comment>
<feature type="region of interest" description="Disordered" evidence="2">
    <location>
        <begin position="876"/>
        <end position="904"/>
    </location>
</feature>
<feature type="compositionally biased region" description="Basic and acidic residues" evidence="2">
    <location>
        <begin position="94"/>
        <end position="103"/>
    </location>
</feature>
<evidence type="ECO:0008006" key="5">
    <source>
        <dbReference type="Google" id="ProtNLM"/>
    </source>
</evidence>
<feature type="compositionally biased region" description="Basic and acidic residues" evidence="2">
    <location>
        <begin position="770"/>
        <end position="783"/>
    </location>
</feature>
<proteinExistence type="predicted"/>
<feature type="region of interest" description="Disordered" evidence="2">
    <location>
        <begin position="69"/>
        <end position="88"/>
    </location>
</feature>
<dbReference type="InterPro" id="IPR011032">
    <property type="entry name" value="GroES-like_sf"/>
</dbReference>
<organism evidence="3 4">
    <name type="scientific">Cyclotella cryptica</name>
    <dbReference type="NCBI Taxonomy" id="29204"/>
    <lineage>
        <taxon>Eukaryota</taxon>
        <taxon>Sar</taxon>
        <taxon>Stramenopiles</taxon>
        <taxon>Ochrophyta</taxon>
        <taxon>Bacillariophyta</taxon>
        <taxon>Coscinodiscophyceae</taxon>
        <taxon>Thalassiosirophycidae</taxon>
        <taxon>Stephanodiscales</taxon>
        <taxon>Stephanodiscaceae</taxon>
        <taxon>Cyclotella</taxon>
    </lineage>
</organism>
<keyword evidence="4" id="KW-1185">Reference proteome</keyword>
<evidence type="ECO:0000313" key="3">
    <source>
        <dbReference type="EMBL" id="KAL3779644.1"/>
    </source>
</evidence>
<feature type="region of interest" description="Disordered" evidence="2">
    <location>
        <begin position="1"/>
        <end position="48"/>
    </location>
</feature>
<feature type="compositionally biased region" description="Basic and acidic residues" evidence="2">
    <location>
        <begin position="35"/>
        <end position="48"/>
    </location>
</feature>
<evidence type="ECO:0000256" key="1">
    <source>
        <dbReference type="ARBA" id="ARBA00023002"/>
    </source>
</evidence>
<feature type="compositionally biased region" description="Polar residues" evidence="2">
    <location>
        <begin position="889"/>
        <end position="901"/>
    </location>
</feature>
<dbReference type="EMBL" id="JABMIG020000381">
    <property type="protein sequence ID" value="KAL3779644.1"/>
    <property type="molecule type" value="Genomic_DNA"/>
</dbReference>
<feature type="region of interest" description="Disordered" evidence="2">
    <location>
        <begin position="94"/>
        <end position="147"/>
    </location>
</feature>
<keyword evidence="1" id="KW-0560">Oxidoreductase</keyword>
<dbReference type="GO" id="GO:0016491">
    <property type="term" value="F:oxidoreductase activity"/>
    <property type="evidence" value="ECO:0007669"/>
    <property type="project" value="UniProtKB-KW"/>
</dbReference>
<dbReference type="PANTHER" id="PTHR43189">
    <property type="entry name" value="ZINC-TYPE ALCOHOL DEHYDROGENASE-LIKE PROTEIN C1198.01-RELATED"/>
    <property type="match status" value="1"/>
</dbReference>
<reference evidence="3 4" key="1">
    <citation type="journal article" date="2020" name="G3 (Bethesda)">
        <title>Improved Reference Genome for Cyclotella cryptica CCMP332, a Model for Cell Wall Morphogenesis, Salinity Adaptation, and Lipid Production in Diatoms (Bacillariophyta).</title>
        <authorList>
            <person name="Roberts W.R."/>
            <person name="Downey K.M."/>
            <person name="Ruck E.C."/>
            <person name="Traller J.C."/>
            <person name="Alverson A.J."/>
        </authorList>
    </citation>
    <scope>NUCLEOTIDE SEQUENCE [LARGE SCALE GENOMIC DNA]</scope>
    <source>
        <strain evidence="3 4">CCMP332</strain>
    </source>
</reference>
<dbReference type="AlphaFoldDB" id="A0ABD3NV29"/>
<feature type="compositionally biased region" description="Basic and acidic residues" evidence="2">
    <location>
        <begin position="77"/>
        <end position="88"/>
    </location>
</feature>
<dbReference type="SUPFAM" id="SSF50129">
    <property type="entry name" value="GroES-like"/>
    <property type="match status" value="1"/>
</dbReference>
<dbReference type="Gene3D" id="3.40.50.720">
    <property type="entry name" value="NAD(P)-binding Rossmann-like Domain"/>
    <property type="match status" value="1"/>
</dbReference>
<feature type="compositionally biased region" description="Polar residues" evidence="2">
    <location>
        <begin position="721"/>
        <end position="737"/>
    </location>
</feature>
<feature type="compositionally biased region" description="Low complexity" evidence="2">
    <location>
        <begin position="125"/>
        <end position="139"/>
    </location>
</feature>
<dbReference type="Proteomes" id="UP001516023">
    <property type="component" value="Unassembled WGS sequence"/>
</dbReference>
<name>A0ABD3NV29_9STRA</name>
<dbReference type="Gene3D" id="3.90.180.10">
    <property type="entry name" value="Medium-chain alcohol dehydrogenases, catalytic domain"/>
    <property type="match status" value="1"/>
</dbReference>
<accession>A0ABD3NV29</accession>
<sequence length="957" mass="107329">MKTSSSSAASASTLTYESDISSRRSHYLNGYPAGHNDHAGSHSRQAKQEEARLFDLVLKKLETVRMVKARERHHSHSGQDRNQHDGDYNAVERHVQRRDDLRSNRRSNHAIRSEHDESVVTDTEGSCVDDSSDGSSRGRFSSRELMPIHRAENDHEANDRKPKHAIHHDYNSFSEEQLPDAILRLDRRHAIPRPRHKNDLLVEIDACTIEKRSLANRPGVRSSIHPTPIETIAVDCIGRVVQLTTHARAIHGVELEDRVAALYPFDYSDTSADKRGRRCGVGKRKELGRYALVDAGFIVTVPKDVDGALAATLIRLYMTAFQSIQMGILHNTPTTSHDRYDLSQLEGQSILIQNGHTELGLAVIDIAITLGAQQIFATGPSEHHSRLRCAGATPLGKKTFGWELFLTEKLNLVLIQDLPNMEIFEQFVRLLDDDHGSIVKINHWPQRQGGYDENELNDDSIVATENVGCDGGLHLGDLAEKARFAFEEAKFHLRLACCSQFLTYDGAWASSKEDPSLWKEDLRFLLALLSEGNLRPRAHERICLENVAETQDRIELYGKGHSIVCLPFKTATETAFAEDRDMNVNDSSMLQENSPAAKGRVASKGHGHYNSSMATCSTTKRSEVADHGSGFATMINDNDEIDFAVASGYVRGPIDVLSDFHYLNDSRNRPHRELTKNGCSVDFQPSNDYKTCRQQEFCLDNDFSSGVSNSAIPVHTHHMPPSQTKASDNSYQRSFQNSPPPSTRIEETKSRHSRIIQRQKVAKERRFKTQQHDNHNDACRRESAMQSEPVQIKSDSSNNLQNSRSQWRKLRRDARAKSRANERSKLHELVQCETGPTTKNGTCTMDGSETSKCFERAQSEAVKAAAYTDDLQDIEENNGNESERVCVKDSSSPGTSPNSTLADLHSSHILESEKTMTETGTGEVNVTRAANIVQEHEETSSFHSLMIKWKSIEDRIK</sequence>
<dbReference type="PANTHER" id="PTHR43189:SF1">
    <property type="entry name" value="ZINC-TYPE ALCOHOL DEHYDROGENASE-LIKE PROTEIN C1198.01"/>
    <property type="match status" value="1"/>
</dbReference>